<keyword evidence="8 13" id="KW-0238">DNA-binding</keyword>
<dbReference type="InterPro" id="IPR000212">
    <property type="entry name" value="DNA_helicase_UvrD/REP"/>
</dbReference>
<dbReference type="GO" id="GO:0005829">
    <property type="term" value="C:cytosol"/>
    <property type="evidence" value="ECO:0007669"/>
    <property type="project" value="TreeGrafter"/>
</dbReference>
<feature type="binding site" evidence="14">
    <location>
        <begin position="25"/>
        <end position="32"/>
    </location>
    <ligand>
        <name>ATP</name>
        <dbReference type="ChEBI" id="CHEBI:30616"/>
    </ligand>
</feature>
<dbReference type="STRING" id="1120976.SAMN03080606_01665"/>
<evidence type="ECO:0000259" key="15">
    <source>
        <dbReference type="PROSITE" id="PS51198"/>
    </source>
</evidence>
<organism evidence="17 18">
    <name type="scientific">Alkaliphilus peptidifermentans DSM 18978</name>
    <dbReference type="NCBI Taxonomy" id="1120976"/>
    <lineage>
        <taxon>Bacteria</taxon>
        <taxon>Bacillati</taxon>
        <taxon>Bacillota</taxon>
        <taxon>Clostridia</taxon>
        <taxon>Peptostreptococcales</taxon>
        <taxon>Natronincolaceae</taxon>
        <taxon>Alkaliphilus</taxon>
    </lineage>
</organism>
<accession>A0A1G5GEV1</accession>
<dbReference type="NCBIfam" id="TIGR02785">
    <property type="entry name" value="addA_Gpos"/>
    <property type="match status" value="1"/>
</dbReference>
<keyword evidence="6 13" id="KW-0269">Exonuclease</keyword>
<keyword evidence="4 13" id="KW-0378">Hydrolase</keyword>
<comment type="cofactor">
    <cofactor evidence="13">
        <name>Mg(2+)</name>
        <dbReference type="ChEBI" id="CHEBI:18420"/>
    </cofactor>
</comment>
<keyword evidence="18" id="KW-1185">Reference proteome</keyword>
<comment type="function">
    <text evidence="13">The heterodimer acts as both an ATP-dependent DNA helicase and an ATP-dependent, dual-direction single-stranded exonuclease. Recognizes the chi site generating a DNA molecule suitable for the initiation of homologous recombination. The AddA nuclease domain is required for chi fragment generation; this subunit has the helicase and 3' -&gt; 5' nuclease activities.</text>
</comment>
<evidence type="ECO:0000313" key="18">
    <source>
        <dbReference type="Proteomes" id="UP000198636"/>
    </source>
</evidence>
<dbReference type="AlphaFoldDB" id="A0A1G5GEV1"/>
<evidence type="ECO:0000256" key="1">
    <source>
        <dbReference type="ARBA" id="ARBA00022722"/>
    </source>
</evidence>
<dbReference type="InterPro" id="IPR038726">
    <property type="entry name" value="PDDEXK_AddAB-type"/>
</dbReference>
<dbReference type="GO" id="GO:0043138">
    <property type="term" value="F:3'-5' DNA helicase activity"/>
    <property type="evidence" value="ECO:0007669"/>
    <property type="project" value="UniProtKB-UniRule"/>
</dbReference>
<dbReference type="CDD" id="cd17932">
    <property type="entry name" value="DEXQc_UvrD"/>
    <property type="match status" value="2"/>
</dbReference>
<evidence type="ECO:0000256" key="11">
    <source>
        <dbReference type="ARBA" id="ARBA00034617"/>
    </source>
</evidence>
<sequence>MQMPKWTKEQEAAIKSRGSNLLVSAAAGSGKTAVLVERILRLIIDDEVNIDELLIVTFTNAAAGEMRERIAQAVIKELENKSPKEEHLRRQLTLLNKATIATLHAFCIEVVRKHFHFIDVDPSFRIGDTTETLILKQEAIEELLEDEYGKEKEEFFGLVEAFGGRREDLELQTLIIKIYDFIQSQPYPLIWLYDKVKCFSMSLSEFEDSLWIKTIKQSILLRIKGIKDLLMEASEICNKPMGPYGYQKAITNDIAIVDNLVSGLELELNSFYQVLLEVNHETLGRCKDIDENLKEDAKKLRNQAKDGIKKLRDDFFAASPEEYVEDLNKFAPMMEHLAYLVEAFHGLYQQKKSDKGIVDFNDLEHFALKLLENQLVAKEYQERFKYIFIDEYQDSNIVQETIIQRIQRDKNLFMVGDVKQSIYRFRLADPTLFIEKYNTFSIREDDPNRRVDLAKNFRSRPEILDGVNLIFKNIMSNTVGEIEYTDEVYLNPGGEFPASPDKALELHIVEKDFVVEDEDIDDLEELEDIEVEAKIVTQRIKDLLKEQIYDAKINTYRKIEYRDIVVLLRATRNWAASFLEVFLQEGLPAYADAGSGYFEAIEVNLFVNLLKVLDNKRQDIPLISVMRSPIGGFTVDELITVRMEYKEKSFFKAITKYIEEKDDFLKEKLVNFIDNVENWSREARYIKMDELIWKLYTDTGYYHYVGAMPGGIQRQANLRILLDRANQFQKTSIRGLFNFITFIEKLQSNKGDMGSAKILSENDNVIRLMSIHKSKGLEFPVVIVAGLGKQFNLRDLNNRMLLHKDLGIGPDYVDPNIRVIRETIAKLAMKDQIKLGSLSEEMRILYVALTRPKDKLILVGSVKQLKRKCKKWGRNLTDYAIAAARTNLDWICSVLMKHEDGYLLRQIAEIETSEKDLFKDNSRWNIEIYNRLDLARERKRLNEGKDTLKDKLKSYKEGAVTPYHKLIEKRLNWSYPQREAVKIPSKLSVTDIKQAHINKIEHLGFKIPQLIKIPKFIDSSNALTAAERGTVLHFVMQHLDLTTQLSKKGIEEQLDGMVKKELLTELEVASVNLEKIENFFSSEIGKRLINAEDINREVPFNIRKTASEVLDGVQSDEPLLVQGVIDCYFKEEEGIVLIDYKSDYVFEGGRDVIVSKYKTQLDLYQEAIELIHGERIKERYIYLFDIDEAVKI</sequence>
<evidence type="ECO:0000256" key="14">
    <source>
        <dbReference type="PROSITE-ProRule" id="PRU00560"/>
    </source>
</evidence>
<evidence type="ECO:0000256" key="12">
    <source>
        <dbReference type="ARBA" id="ARBA00048988"/>
    </source>
</evidence>
<gene>
    <name evidence="13" type="primary">addA</name>
    <name evidence="17" type="ORF">SAMN03080606_01665</name>
</gene>
<dbReference type="GO" id="GO:0003690">
    <property type="term" value="F:double-stranded DNA binding"/>
    <property type="evidence" value="ECO:0007669"/>
    <property type="project" value="UniProtKB-UniRule"/>
</dbReference>
<keyword evidence="10 13" id="KW-0413">Isomerase</keyword>
<dbReference type="InterPro" id="IPR027417">
    <property type="entry name" value="P-loop_NTPase"/>
</dbReference>
<evidence type="ECO:0000256" key="10">
    <source>
        <dbReference type="ARBA" id="ARBA00023235"/>
    </source>
</evidence>
<evidence type="ECO:0000256" key="5">
    <source>
        <dbReference type="ARBA" id="ARBA00022806"/>
    </source>
</evidence>
<dbReference type="GO" id="GO:0000724">
    <property type="term" value="P:double-strand break repair via homologous recombination"/>
    <property type="evidence" value="ECO:0007669"/>
    <property type="project" value="UniProtKB-UniRule"/>
</dbReference>
<protein>
    <recommendedName>
        <fullName evidence="13">ATP-dependent helicase/nuclease subunit A</fullName>
        <ecNumber evidence="13">3.1.-.-</ecNumber>
        <ecNumber evidence="13">5.6.2.4</ecNumber>
    </recommendedName>
    <alternativeName>
        <fullName evidence="13">ATP-dependent helicase/nuclease AddA</fullName>
    </alternativeName>
    <alternativeName>
        <fullName evidence="13">DNA 3'-5' helicase AddA</fullName>
    </alternativeName>
</protein>
<comment type="subunit">
    <text evidence="13">Heterodimer of AddA and AddB/RexB.</text>
</comment>
<dbReference type="InterPro" id="IPR014017">
    <property type="entry name" value="DNA_helicase_UvrD-like_C"/>
</dbReference>
<dbReference type="PROSITE" id="PS51198">
    <property type="entry name" value="UVRD_HELICASE_ATP_BIND"/>
    <property type="match status" value="1"/>
</dbReference>
<evidence type="ECO:0000256" key="2">
    <source>
        <dbReference type="ARBA" id="ARBA00022741"/>
    </source>
</evidence>
<dbReference type="SUPFAM" id="SSF52540">
    <property type="entry name" value="P-loop containing nucleoside triphosphate hydrolases"/>
    <property type="match status" value="1"/>
</dbReference>
<keyword evidence="2 13" id="KW-0547">Nucleotide-binding</keyword>
<dbReference type="Pfam" id="PF12705">
    <property type="entry name" value="PDDEXK_1"/>
    <property type="match status" value="1"/>
</dbReference>
<dbReference type="InterPro" id="IPR011335">
    <property type="entry name" value="Restrct_endonuc-II-like"/>
</dbReference>
<keyword evidence="3 13" id="KW-0227">DNA damage</keyword>
<dbReference type="Pfam" id="PF13361">
    <property type="entry name" value="UvrD_C"/>
    <property type="match status" value="1"/>
</dbReference>
<evidence type="ECO:0000256" key="3">
    <source>
        <dbReference type="ARBA" id="ARBA00022763"/>
    </source>
</evidence>
<evidence type="ECO:0000259" key="16">
    <source>
        <dbReference type="PROSITE" id="PS51217"/>
    </source>
</evidence>
<dbReference type="InterPro" id="IPR014016">
    <property type="entry name" value="UvrD-like_ATP-bd"/>
</dbReference>
<dbReference type="EC" id="3.1.-.-" evidence="13"/>
<dbReference type="InterPro" id="IPR011604">
    <property type="entry name" value="PDDEXK-like_dom_sf"/>
</dbReference>
<dbReference type="GO" id="GO:0008408">
    <property type="term" value="F:3'-5' exonuclease activity"/>
    <property type="evidence" value="ECO:0007669"/>
    <property type="project" value="UniProtKB-UniRule"/>
</dbReference>
<evidence type="ECO:0000256" key="8">
    <source>
        <dbReference type="ARBA" id="ARBA00023125"/>
    </source>
</evidence>
<dbReference type="EMBL" id="FMUS01000009">
    <property type="protein sequence ID" value="SCY50106.1"/>
    <property type="molecule type" value="Genomic_DNA"/>
</dbReference>
<keyword evidence="1 13" id="KW-0540">Nuclease</keyword>
<dbReference type="GO" id="GO:0005524">
    <property type="term" value="F:ATP binding"/>
    <property type="evidence" value="ECO:0007669"/>
    <property type="project" value="UniProtKB-UniRule"/>
</dbReference>
<dbReference type="PANTHER" id="PTHR11070:SF48">
    <property type="entry name" value="ATP-DEPENDENT HELICASE_NUCLEASE SUBUNIT A"/>
    <property type="match status" value="1"/>
</dbReference>
<evidence type="ECO:0000256" key="9">
    <source>
        <dbReference type="ARBA" id="ARBA00023204"/>
    </source>
</evidence>
<dbReference type="Gene3D" id="3.40.50.300">
    <property type="entry name" value="P-loop containing nucleotide triphosphate hydrolases"/>
    <property type="match status" value="4"/>
</dbReference>
<dbReference type="FunFam" id="3.40.50.300:FF:001236">
    <property type="entry name" value="ATP-dependent helicase/nuclease subunit A"/>
    <property type="match status" value="1"/>
</dbReference>
<evidence type="ECO:0000313" key="17">
    <source>
        <dbReference type="EMBL" id="SCY50106.1"/>
    </source>
</evidence>
<keyword evidence="9 13" id="KW-0234">DNA repair</keyword>
<dbReference type="HAMAP" id="MF_01451">
    <property type="entry name" value="AddA"/>
    <property type="match status" value="1"/>
</dbReference>
<evidence type="ECO:0000256" key="4">
    <source>
        <dbReference type="ARBA" id="ARBA00022801"/>
    </source>
</evidence>
<name>A0A1G5GEV1_9FIRM</name>
<dbReference type="InterPro" id="IPR014152">
    <property type="entry name" value="AddA"/>
</dbReference>
<comment type="catalytic activity">
    <reaction evidence="12 13">
        <text>ATP + H2O = ADP + phosphate + H(+)</text>
        <dbReference type="Rhea" id="RHEA:13065"/>
        <dbReference type="ChEBI" id="CHEBI:15377"/>
        <dbReference type="ChEBI" id="CHEBI:15378"/>
        <dbReference type="ChEBI" id="CHEBI:30616"/>
        <dbReference type="ChEBI" id="CHEBI:43474"/>
        <dbReference type="ChEBI" id="CHEBI:456216"/>
        <dbReference type="EC" id="5.6.2.4"/>
    </reaction>
</comment>
<dbReference type="Gene3D" id="3.90.320.10">
    <property type="match status" value="1"/>
</dbReference>
<dbReference type="Pfam" id="PF00580">
    <property type="entry name" value="UvrD-helicase"/>
    <property type="match status" value="1"/>
</dbReference>
<evidence type="ECO:0000256" key="13">
    <source>
        <dbReference type="HAMAP-Rule" id="MF_01451"/>
    </source>
</evidence>
<keyword evidence="7 13" id="KW-0067">ATP-binding</keyword>
<feature type="domain" description="UvrD-like helicase ATP-binding" evidence="15">
    <location>
        <begin position="4"/>
        <end position="460"/>
    </location>
</feature>
<comment type="similarity">
    <text evidence="13">Belongs to the helicase family. AddA subfamily.</text>
</comment>
<dbReference type="PANTHER" id="PTHR11070">
    <property type="entry name" value="UVRD / RECB / PCRA DNA HELICASE FAMILY MEMBER"/>
    <property type="match status" value="1"/>
</dbReference>
<dbReference type="SUPFAM" id="SSF52980">
    <property type="entry name" value="Restriction endonuclease-like"/>
    <property type="match status" value="1"/>
</dbReference>
<dbReference type="PROSITE" id="PS51217">
    <property type="entry name" value="UVRD_HELICASE_CTER"/>
    <property type="match status" value="1"/>
</dbReference>
<reference evidence="17 18" key="1">
    <citation type="submission" date="2016-10" db="EMBL/GenBank/DDBJ databases">
        <authorList>
            <person name="de Groot N.N."/>
        </authorList>
    </citation>
    <scope>NUCLEOTIDE SEQUENCE [LARGE SCALE GENOMIC DNA]</scope>
    <source>
        <strain evidence="17 18">DSM 18978</strain>
    </source>
</reference>
<dbReference type="EC" id="5.6.2.4" evidence="13"/>
<feature type="domain" description="UvrD-like helicase C-terminal" evidence="16">
    <location>
        <begin position="487"/>
        <end position="776"/>
    </location>
</feature>
<dbReference type="Proteomes" id="UP000198636">
    <property type="component" value="Unassembled WGS sequence"/>
</dbReference>
<dbReference type="GO" id="GO:0016887">
    <property type="term" value="F:ATP hydrolysis activity"/>
    <property type="evidence" value="ECO:0007669"/>
    <property type="project" value="RHEA"/>
</dbReference>
<comment type="catalytic activity">
    <reaction evidence="11 13">
        <text>Couples ATP hydrolysis with the unwinding of duplex DNA by translocating in the 3'-5' direction.</text>
        <dbReference type="EC" id="5.6.2.4"/>
    </reaction>
</comment>
<evidence type="ECO:0000256" key="6">
    <source>
        <dbReference type="ARBA" id="ARBA00022839"/>
    </source>
</evidence>
<dbReference type="GO" id="GO:0033202">
    <property type="term" value="C:DNA helicase complex"/>
    <property type="evidence" value="ECO:0007669"/>
    <property type="project" value="TreeGrafter"/>
</dbReference>
<evidence type="ECO:0000256" key="7">
    <source>
        <dbReference type="ARBA" id="ARBA00022840"/>
    </source>
</evidence>
<keyword evidence="5 13" id="KW-0347">Helicase</keyword>
<proteinExistence type="inferred from homology"/>